<proteinExistence type="predicted"/>
<dbReference type="AlphaFoldDB" id="A0A1E3X4A2"/>
<gene>
    <name evidence="1" type="ORF">SCARUB_04436</name>
</gene>
<organism evidence="1 2">
    <name type="scientific">Candidatus Scalindua rubra</name>
    <dbReference type="NCBI Taxonomy" id="1872076"/>
    <lineage>
        <taxon>Bacteria</taxon>
        <taxon>Pseudomonadati</taxon>
        <taxon>Planctomycetota</taxon>
        <taxon>Candidatus Brocadiia</taxon>
        <taxon>Candidatus Brocadiales</taxon>
        <taxon>Candidatus Scalinduaceae</taxon>
        <taxon>Candidatus Scalindua</taxon>
    </lineage>
</organism>
<name>A0A1E3X4A2_9BACT</name>
<accession>A0A1E3X4A2</accession>
<sequence length="92" mass="10748">MLYEGFKKHNLDSLGKVKELEKNLYKDSERLLKSLLDEKAEDDIKYFIPVPEHFNRIGNGLRKMLNAIDKKVTGDILFSDKSVTETYKLLEE</sequence>
<comment type="caution">
    <text evidence="1">The sequence shown here is derived from an EMBL/GenBank/DDBJ whole genome shotgun (WGS) entry which is preliminary data.</text>
</comment>
<reference evidence="1 2" key="1">
    <citation type="submission" date="2016-07" db="EMBL/GenBank/DDBJ databases">
        <title>Draft genome of Scalindua rubra, obtained from a brine-seawater interface in the Red Sea, sheds light on salt adaptation in anammox bacteria.</title>
        <authorList>
            <person name="Speth D.R."/>
            <person name="Lagkouvardos I."/>
            <person name="Wang Y."/>
            <person name="Qian P.-Y."/>
            <person name="Dutilh B.E."/>
            <person name="Jetten M.S."/>
        </authorList>
    </citation>
    <scope>NUCLEOTIDE SEQUENCE [LARGE SCALE GENOMIC DNA]</scope>
    <source>
        <strain evidence="1">BSI-1</strain>
    </source>
</reference>
<dbReference type="EMBL" id="MAYW01000222">
    <property type="protein sequence ID" value="ODS30455.1"/>
    <property type="molecule type" value="Genomic_DNA"/>
</dbReference>
<dbReference type="Proteomes" id="UP000094056">
    <property type="component" value="Unassembled WGS sequence"/>
</dbReference>
<evidence type="ECO:0000313" key="1">
    <source>
        <dbReference type="EMBL" id="ODS30455.1"/>
    </source>
</evidence>
<evidence type="ECO:0000313" key="2">
    <source>
        <dbReference type="Proteomes" id="UP000094056"/>
    </source>
</evidence>
<protein>
    <submittedName>
        <fullName evidence="1">Uncharacterized protein</fullName>
    </submittedName>
</protein>